<dbReference type="InterPro" id="IPR036034">
    <property type="entry name" value="PDZ_sf"/>
</dbReference>
<sequence>MRERLASRAARAPGPIFMASRPRLLPVSPCQGTTSASLLPAKGRQEEKDGDASRGQRKRRLMRGSAPFVLLLWFLPCSQREKSDNKKLQRVKTRTKTPTAVDPSLGRSRYRSFSMSSPLALSSSRPSAVPAFSFSKDSAFSSSSSFFCSPFPAALRSASAWPSSSVILPAAARPVSPPASCSSAGETGPSGFFGRRFLSSSSPALSVASPSSAPSLPHDAKLPEIVEALRPAVVRIYRVRRARSPTVCGDTSRQADERALVETKKETPQTSRGTVTVHYAGSGFVLKPEGVVVTAAHLFDEESSPEDSDEVRFQFPGNASASALPPSLQPALLSPATPSGKSSSPTPFSCSSSSFPSCGFSLSSCSPLLRLLPRAAFEDGAEESSKGSSSSRSRSLELSRCLSNLSSPSKSRDDATDEEVVYVVKTDDGRLFWSDLRGRDSRSDVAVLRLRAPDGAPLRLPGVSLQSPIQDPRRLEKKESPYRPRLGEFVVAVGTTYCGDEPVGACGVASQPCQSFSSLDVDAQVGYVQLGLITLPGMSGSLVANMRGEVVGMVVKKFQDYGLALPIHFVAAVAEQLDATGRYQAPSLGLVFQRPTALAQVAAFAMSRDDAVAASPTDQDLRVDSVVPGSPAEKAGVRKGDLVVAADGCPVRRLHALFDFILSRAPGDAVVVDVLREGKKQTCKVILAPASGPARPPTQEP</sequence>
<dbReference type="Gene3D" id="2.40.10.10">
    <property type="entry name" value="Trypsin-like serine proteases"/>
    <property type="match status" value="1"/>
</dbReference>
<dbReference type="SMART" id="SM00228">
    <property type="entry name" value="PDZ"/>
    <property type="match status" value="1"/>
</dbReference>
<accession>A0A0F7UVX7</accession>
<dbReference type="PANTHER" id="PTHR22939:SF129">
    <property type="entry name" value="SERINE PROTEASE HTRA2, MITOCHONDRIAL"/>
    <property type="match status" value="1"/>
</dbReference>
<feature type="region of interest" description="Disordered" evidence="2">
    <location>
        <begin position="84"/>
        <end position="107"/>
    </location>
</feature>
<protein>
    <recommendedName>
        <fullName evidence="3">PDZ domain-containing protein</fullName>
    </recommendedName>
</protein>
<dbReference type="GO" id="GO:0006508">
    <property type="term" value="P:proteolysis"/>
    <property type="evidence" value="ECO:0007669"/>
    <property type="project" value="TreeGrafter"/>
</dbReference>
<dbReference type="Gene3D" id="2.30.42.10">
    <property type="match status" value="1"/>
</dbReference>
<dbReference type="Pfam" id="PF13365">
    <property type="entry name" value="Trypsin_2"/>
    <property type="match status" value="1"/>
</dbReference>
<feature type="compositionally biased region" description="Basic and acidic residues" evidence="2">
    <location>
        <begin position="43"/>
        <end position="54"/>
    </location>
</feature>
<evidence type="ECO:0000259" key="3">
    <source>
        <dbReference type="PROSITE" id="PS50106"/>
    </source>
</evidence>
<feature type="region of interest" description="Disordered" evidence="2">
    <location>
        <begin position="301"/>
        <end position="348"/>
    </location>
</feature>
<feature type="domain" description="PDZ" evidence="3">
    <location>
        <begin position="623"/>
        <end position="678"/>
    </location>
</feature>
<dbReference type="SUPFAM" id="SSF50494">
    <property type="entry name" value="Trypsin-like serine proteases"/>
    <property type="match status" value="1"/>
</dbReference>
<feature type="compositionally biased region" description="Low complexity" evidence="2">
    <location>
        <begin position="319"/>
        <end position="348"/>
    </location>
</feature>
<gene>
    <name evidence="4" type="ORF">BN1205_009710</name>
</gene>
<proteinExistence type="inferred from homology"/>
<dbReference type="InterPro" id="IPR001478">
    <property type="entry name" value="PDZ"/>
</dbReference>
<dbReference type="Gene3D" id="2.40.10.120">
    <property type="match status" value="1"/>
</dbReference>
<organism evidence="4">
    <name type="scientific">Toxoplasma gondii (strain ATCC 50861 / VEG)</name>
    <dbReference type="NCBI Taxonomy" id="432359"/>
    <lineage>
        <taxon>Eukaryota</taxon>
        <taxon>Sar</taxon>
        <taxon>Alveolata</taxon>
        <taxon>Apicomplexa</taxon>
        <taxon>Conoidasida</taxon>
        <taxon>Coccidia</taxon>
        <taxon>Eucoccidiorida</taxon>
        <taxon>Eimeriorina</taxon>
        <taxon>Sarcocystidae</taxon>
        <taxon>Toxoplasma</taxon>
    </lineage>
</organism>
<name>A0A0F7UVX7_TOXGV</name>
<dbReference type="SUPFAM" id="SSF50156">
    <property type="entry name" value="PDZ domain-like"/>
    <property type="match status" value="1"/>
</dbReference>
<dbReference type="InterPro" id="IPR043504">
    <property type="entry name" value="Peptidase_S1_PA_chymotrypsin"/>
</dbReference>
<dbReference type="Pfam" id="PF13180">
    <property type="entry name" value="PDZ_2"/>
    <property type="match status" value="1"/>
</dbReference>
<dbReference type="PANTHER" id="PTHR22939">
    <property type="entry name" value="SERINE PROTEASE FAMILY S1C HTRA-RELATED"/>
    <property type="match status" value="1"/>
</dbReference>
<dbReference type="GO" id="GO:0004252">
    <property type="term" value="F:serine-type endopeptidase activity"/>
    <property type="evidence" value="ECO:0007669"/>
    <property type="project" value="TreeGrafter"/>
</dbReference>
<dbReference type="EMBL" id="LN714493">
    <property type="protein sequence ID" value="CEL72561.1"/>
    <property type="molecule type" value="Genomic_DNA"/>
</dbReference>
<dbReference type="AlphaFoldDB" id="A0A0F7UVX7"/>
<dbReference type="PROSITE" id="PS50106">
    <property type="entry name" value="PDZ"/>
    <property type="match status" value="1"/>
</dbReference>
<reference evidence="4" key="1">
    <citation type="journal article" date="2015" name="PLoS ONE">
        <title>Comprehensive Evaluation of Toxoplasma gondii VEG and Neospora caninum LIV Genomes with Tachyzoite Stage Transcriptome and Proteome Defines Novel Transcript Features.</title>
        <authorList>
            <person name="Ramaprasad A."/>
            <person name="Mourier T."/>
            <person name="Naeem R."/>
            <person name="Malas T.B."/>
            <person name="Moussa E."/>
            <person name="Panigrahi A."/>
            <person name="Vermont S.J."/>
            <person name="Otto T.D."/>
            <person name="Wastling J."/>
            <person name="Pain A."/>
        </authorList>
    </citation>
    <scope>NUCLEOTIDE SEQUENCE</scope>
    <source>
        <strain evidence="4">VEG</strain>
    </source>
</reference>
<dbReference type="InterPro" id="IPR009003">
    <property type="entry name" value="Peptidase_S1_PA"/>
</dbReference>
<feature type="region of interest" description="Disordered" evidence="2">
    <location>
        <begin position="1"/>
        <end position="59"/>
    </location>
</feature>
<evidence type="ECO:0000256" key="1">
    <source>
        <dbReference type="ARBA" id="ARBA00010541"/>
    </source>
</evidence>
<evidence type="ECO:0000256" key="2">
    <source>
        <dbReference type="SAM" id="MobiDB-lite"/>
    </source>
</evidence>
<evidence type="ECO:0000313" key="4">
    <source>
        <dbReference type="EMBL" id="CEL72561.1"/>
    </source>
</evidence>
<comment type="similarity">
    <text evidence="1">Belongs to the peptidase S1C family.</text>
</comment>